<comment type="caution">
    <text evidence="2">The sequence shown here is derived from an EMBL/GenBank/DDBJ whole genome shotgun (WGS) entry which is preliminary data.</text>
</comment>
<accession>A0A1F5Z981</accession>
<gene>
    <name evidence="2" type="ORF">A2154_01215</name>
</gene>
<protein>
    <submittedName>
        <fullName evidence="2">Uncharacterized protein</fullName>
    </submittedName>
</protein>
<evidence type="ECO:0000256" key="1">
    <source>
        <dbReference type="SAM" id="Phobius"/>
    </source>
</evidence>
<reference evidence="2 3" key="1">
    <citation type="journal article" date="2016" name="Nat. Commun.">
        <title>Thousands of microbial genomes shed light on interconnected biogeochemical processes in an aquifer system.</title>
        <authorList>
            <person name="Anantharaman K."/>
            <person name="Brown C.T."/>
            <person name="Hug L.A."/>
            <person name="Sharon I."/>
            <person name="Castelle C.J."/>
            <person name="Probst A.J."/>
            <person name="Thomas B.C."/>
            <person name="Singh A."/>
            <person name="Wilkins M.J."/>
            <person name="Karaoz U."/>
            <person name="Brodie E.L."/>
            <person name="Williams K.H."/>
            <person name="Hubbard S.S."/>
            <person name="Banfield J.F."/>
        </authorList>
    </citation>
    <scope>NUCLEOTIDE SEQUENCE [LARGE SCALE GENOMIC DNA]</scope>
</reference>
<keyword evidence="1" id="KW-0812">Transmembrane</keyword>
<proteinExistence type="predicted"/>
<keyword evidence="1" id="KW-1133">Transmembrane helix</keyword>
<organism evidence="2 3">
    <name type="scientific">Candidatus Gottesmanbacteria bacterium RBG_16_43_7</name>
    <dbReference type="NCBI Taxonomy" id="1798373"/>
    <lineage>
        <taxon>Bacteria</taxon>
        <taxon>Candidatus Gottesmaniibacteriota</taxon>
    </lineage>
</organism>
<dbReference type="AlphaFoldDB" id="A0A1F5Z981"/>
<evidence type="ECO:0000313" key="2">
    <source>
        <dbReference type="EMBL" id="OGG08707.1"/>
    </source>
</evidence>
<dbReference type="Proteomes" id="UP000176854">
    <property type="component" value="Unassembled WGS sequence"/>
</dbReference>
<dbReference type="EMBL" id="MFJC01000050">
    <property type="protein sequence ID" value="OGG08707.1"/>
    <property type="molecule type" value="Genomic_DNA"/>
</dbReference>
<sequence>MISFFKKLNREFIKTILFIFYVLVIGPIALFKQLFNKSKPNSKTYWKRSSLLPSDSAYYKSPY</sequence>
<dbReference type="STRING" id="1798373.A2154_01215"/>
<evidence type="ECO:0000313" key="3">
    <source>
        <dbReference type="Proteomes" id="UP000176854"/>
    </source>
</evidence>
<keyword evidence="1" id="KW-0472">Membrane</keyword>
<feature type="transmembrane region" description="Helical" evidence="1">
    <location>
        <begin position="12"/>
        <end position="31"/>
    </location>
</feature>
<name>A0A1F5Z981_9BACT</name>